<evidence type="ECO:0000256" key="1">
    <source>
        <dbReference type="SAM" id="Phobius"/>
    </source>
</evidence>
<protein>
    <submittedName>
        <fullName evidence="2">Uncharacterized protein</fullName>
    </submittedName>
</protein>
<keyword evidence="1" id="KW-1133">Transmembrane helix</keyword>
<sequence length="74" mass="8469">MNWDTITFSEALLFINNSIKIIVYLAIPIFISLTIAFTISKHETTRKKLNISLWLVAIITLISIICNLSINIYL</sequence>
<dbReference type="EMBL" id="FQVL01000003">
    <property type="protein sequence ID" value="SHE79735.1"/>
    <property type="molecule type" value="Genomic_DNA"/>
</dbReference>
<gene>
    <name evidence="2" type="ORF">SAMN05444392_103189</name>
</gene>
<keyword evidence="3" id="KW-1185">Reference proteome</keyword>
<evidence type="ECO:0000313" key="2">
    <source>
        <dbReference type="EMBL" id="SHE79735.1"/>
    </source>
</evidence>
<keyword evidence="1" id="KW-0812">Transmembrane</keyword>
<reference evidence="2 3" key="1">
    <citation type="submission" date="2016-11" db="EMBL/GenBank/DDBJ databases">
        <authorList>
            <person name="Jaros S."/>
            <person name="Januszkiewicz K."/>
            <person name="Wedrychowicz H."/>
        </authorList>
    </citation>
    <scope>NUCLEOTIDE SEQUENCE [LARGE SCALE GENOMIC DNA]</scope>
    <source>
        <strain evidence="2 3">DSM 44666</strain>
    </source>
</reference>
<organism evidence="2 3">
    <name type="scientific">Seinonella peptonophila</name>
    <dbReference type="NCBI Taxonomy" id="112248"/>
    <lineage>
        <taxon>Bacteria</taxon>
        <taxon>Bacillati</taxon>
        <taxon>Bacillota</taxon>
        <taxon>Bacilli</taxon>
        <taxon>Bacillales</taxon>
        <taxon>Thermoactinomycetaceae</taxon>
        <taxon>Seinonella</taxon>
    </lineage>
</organism>
<evidence type="ECO:0000313" key="3">
    <source>
        <dbReference type="Proteomes" id="UP000184476"/>
    </source>
</evidence>
<feature type="transmembrane region" description="Helical" evidence="1">
    <location>
        <begin position="51"/>
        <end position="73"/>
    </location>
</feature>
<keyword evidence="1" id="KW-0472">Membrane</keyword>
<proteinExistence type="predicted"/>
<feature type="transmembrane region" description="Helical" evidence="1">
    <location>
        <begin position="21"/>
        <end position="39"/>
    </location>
</feature>
<name>A0A1M4WEW5_9BACL</name>
<dbReference type="AlphaFoldDB" id="A0A1M4WEW5"/>
<dbReference type="Proteomes" id="UP000184476">
    <property type="component" value="Unassembled WGS sequence"/>
</dbReference>
<accession>A0A1M4WEW5</accession>